<dbReference type="PROSITE" id="PS51257">
    <property type="entry name" value="PROKAR_LIPOPROTEIN"/>
    <property type="match status" value="1"/>
</dbReference>
<comment type="similarity">
    <text evidence="5 11">Belongs to the 5'-nucleotidase family.</text>
</comment>
<sequence length="703" mass="77079">MKTKVTTRLLLASAVTVALGLTGCGSSHKHHNDVVKLRILETSDLHTNIMDYNYYKDDGKSAHSGDDATIGLARVSSLIKAARKEVDNSVTVDNGDLLQGSPMGDYMADAYKKNDDSLPDTHPAYKAMNIIGYDAANIGNHEFNYGLGFLDAALKGAKFPYVNSNVICDTDCGMDGKKKGDNRFTPYVIQEKQVKDQDGDMETLKIGYIGFVPPQIMQWDSENLTGKVTANSIVKSAEMYVPKMKEAGADIIIAIPHSGMGTPNDKDPMMENAVWALSKVPDINAITFGHSHALFPSDKYKDVANVDIKKGTINGVAAVMPGRWGDHLGVIDLTLEKDNGKWKVVNSQSNTRPIYNGADKKALVDPDYQIRDAVSTEHAGTRTYVNVPIGKASKDMYSFLSMAQDDPTVQIVANAQMWFATQPENLTLLPEADRDLPILSAAAPFKAGGRFESTNDADQYVQVKAGELAFKNAADLYLYPNTVVALKVTGAEIKEWLECSANQFNKIDPAVTTPQNLINRAGHPTYNFDTIKGITYKIDVTQPSNYDRDCKIQNVAGGSKRIVDLSYKPNNGDAITGDAFAKQNFIVITNNYRGFGGKFAGTGRDHVVAEYAGKENRQALIDYIKENSGDNGVDPTPDFNWDFVNITPASTLDVRFETQDSKTADDYIKVDANQRRTMTKLNTQSPVPGFAIYNIDMTKLKTQ</sequence>
<dbReference type="Pfam" id="PF00149">
    <property type="entry name" value="Metallophos"/>
    <property type="match status" value="1"/>
</dbReference>
<keyword evidence="9 11" id="KW-0378">Hydrolase</keyword>
<dbReference type="EMBL" id="QZEI01000106">
    <property type="protein sequence ID" value="RLV58027.1"/>
    <property type="molecule type" value="Genomic_DNA"/>
</dbReference>
<organism evidence="14 15">
    <name type="scientific">Parashewanella curva</name>
    <dbReference type="NCBI Taxonomy" id="2338552"/>
    <lineage>
        <taxon>Bacteria</taxon>
        <taxon>Pseudomonadati</taxon>
        <taxon>Pseudomonadota</taxon>
        <taxon>Gammaproteobacteria</taxon>
        <taxon>Alteromonadales</taxon>
        <taxon>Shewanellaceae</taxon>
        <taxon>Parashewanella</taxon>
    </lineage>
</organism>
<proteinExistence type="inferred from homology"/>
<dbReference type="InterPro" id="IPR008334">
    <property type="entry name" value="5'-Nucleotdase_C"/>
</dbReference>
<feature type="domain" description="5'-Nucleotidase C-terminal" evidence="13">
    <location>
        <begin position="389"/>
        <end position="597"/>
    </location>
</feature>
<dbReference type="Proteomes" id="UP000281474">
    <property type="component" value="Unassembled WGS sequence"/>
</dbReference>
<dbReference type="SUPFAM" id="SSF56300">
    <property type="entry name" value="Metallo-dependent phosphatases"/>
    <property type="match status" value="1"/>
</dbReference>
<keyword evidence="8 11" id="KW-0547">Nucleotide-binding</keyword>
<comment type="cofactor">
    <cofactor evidence="3">
        <name>a divalent metal cation</name>
        <dbReference type="ChEBI" id="CHEBI:60240"/>
    </cofactor>
</comment>
<dbReference type="SUPFAM" id="SSF55816">
    <property type="entry name" value="5'-nucleotidase (syn. UDP-sugar hydrolase), C-terminal domain"/>
    <property type="match status" value="1"/>
</dbReference>
<accession>A0A3L8PRJ3</accession>
<dbReference type="PANTHER" id="PTHR11575:SF6">
    <property type="entry name" value="2',3'-CYCLIC-NUCLEOTIDE 2'-PHOSPHODIESTERASE_3'-NUCLEOTIDASE"/>
    <property type="match status" value="1"/>
</dbReference>
<keyword evidence="15" id="KW-1185">Reference proteome</keyword>
<dbReference type="GO" id="GO:0008663">
    <property type="term" value="F:2',3'-cyclic-nucleotide 2'-phosphodiesterase activity"/>
    <property type="evidence" value="ECO:0007669"/>
    <property type="project" value="UniProtKB-EC"/>
</dbReference>
<dbReference type="GO" id="GO:0030288">
    <property type="term" value="C:outer membrane-bounded periplasmic space"/>
    <property type="evidence" value="ECO:0007669"/>
    <property type="project" value="TreeGrafter"/>
</dbReference>
<reference evidence="14 15" key="1">
    <citation type="submission" date="2018-09" db="EMBL/GenBank/DDBJ databases">
        <title>Phylogeny of the Shewanellaceae, and recommendation for two new genera, Pseudoshewanella and Parashewanella.</title>
        <authorList>
            <person name="Wang G."/>
        </authorList>
    </citation>
    <scope>NUCLEOTIDE SEQUENCE [LARGE SCALE GENOMIC DNA]</scope>
    <source>
        <strain evidence="14 15">C51</strain>
    </source>
</reference>
<feature type="chain" id="PRO_5017846536" evidence="11">
    <location>
        <begin position="21"/>
        <end position="703"/>
    </location>
</feature>
<dbReference type="OrthoDB" id="9803927at2"/>
<dbReference type="AlphaFoldDB" id="A0A3L8PRJ3"/>
<dbReference type="PRINTS" id="PR01607">
    <property type="entry name" value="APYRASEFAMLY"/>
</dbReference>
<feature type="signal peptide" evidence="11">
    <location>
        <begin position="1"/>
        <end position="20"/>
    </location>
</feature>
<dbReference type="CDD" id="cd07410">
    <property type="entry name" value="MPP_CpdB_N"/>
    <property type="match status" value="1"/>
</dbReference>
<dbReference type="Gene3D" id="3.60.21.10">
    <property type="match status" value="1"/>
</dbReference>
<evidence type="ECO:0000256" key="2">
    <source>
        <dbReference type="ARBA" id="ARBA00001730"/>
    </source>
</evidence>
<evidence type="ECO:0000256" key="11">
    <source>
        <dbReference type="RuleBase" id="RU362119"/>
    </source>
</evidence>
<feature type="domain" description="Calcineurin-like phosphoesterase" evidence="12">
    <location>
        <begin position="37"/>
        <end position="293"/>
    </location>
</feature>
<dbReference type="InterPro" id="IPR006146">
    <property type="entry name" value="5'-Nucleotdase_CS"/>
</dbReference>
<comment type="caution">
    <text evidence="14">The sequence shown here is derived from an EMBL/GenBank/DDBJ whole genome shotgun (WGS) entry which is preliminary data.</text>
</comment>
<evidence type="ECO:0000256" key="1">
    <source>
        <dbReference type="ARBA" id="ARBA00000527"/>
    </source>
</evidence>
<evidence type="ECO:0000256" key="6">
    <source>
        <dbReference type="ARBA" id="ARBA00022723"/>
    </source>
</evidence>
<evidence type="ECO:0000256" key="7">
    <source>
        <dbReference type="ARBA" id="ARBA00022729"/>
    </source>
</evidence>
<comment type="catalytic activity">
    <reaction evidence="1">
        <text>a ribonucleoside 3'-phosphate + H2O = a ribonucleoside + phosphate</text>
        <dbReference type="Rhea" id="RHEA:10144"/>
        <dbReference type="ChEBI" id="CHEBI:13197"/>
        <dbReference type="ChEBI" id="CHEBI:15377"/>
        <dbReference type="ChEBI" id="CHEBI:18254"/>
        <dbReference type="ChEBI" id="CHEBI:43474"/>
        <dbReference type="EC" id="3.1.3.6"/>
    </reaction>
</comment>
<keyword evidence="6" id="KW-0479">Metal-binding</keyword>
<evidence type="ECO:0000313" key="15">
    <source>
        <dbReference type="Proteomes" id="UP000281474"/>
    </source>
</evidence>
<dbReference type="InterPro" id="IPR029052">
    <property type="entry name" value="Metallo-depent_PP-like"/>
</dbReference>
<dbReference type="GO" id="GO:0008254">
    <property type="term" value="F:3'-nucleotidase activity"/>
    <property type="evidence" value="ECO:0007669"/>
    <property type="project" value="UniProtKB-EC"/>
</dbReference>
<keyword evidence="7 11" id="KW-0732">Signal</keyword>
<dbReference type="PROSITE" id="PS00786">
    <property type="entry name" value="5_NUCLEOTIDASE_2"/>
    <property type="match status" value="1"/>
</dbReference>
<dbReference type="InterPro" id="IPR041827">
    <property type="entry name" value="CpdB_N"/>
</dbReference>
<evidence type="ECO:0000256" key="5">
    <source>
        <dbReference type="ARBA" id="ARBA00006654"/>
    </source>
</evidence>
<evidence type="ECO:0000259" key="13">
    <source>
        <dbReference type="Pfam" id="PF02872"/>
    </source>
</evidence>
<evidence type="ECO:0000256" key="3">
    <source>
        <dbReference type="ARBA" id="ARBA00001968"/>
    </source>
</evidence>
<dbReference type="PANTHER" id="PTHR11575">
    <property type="entry name" value="5'-NUCLEOTIDASE-RELATED"/>
    <property type="match status" value="1"/>
</dbReference>
<dbReference type="InterPro" id="IPR006179">
    <property type="entry name" value="5_nucleotidase/apyrase"/>
</dbReference>
<dbReference type="InterPro" id="IPR004843">
    <property type="entry name" value="Calcineurin-like_PHP"/>
</dbReference>
<comment type="subcellular location">
    <subcellularLocation>
        <location evidence="4">Cell envelope</location>
    </subcellularLocation>
</comment>
<gene>
    <name evidence="14" type="ORF">D5018_19460</name>
</gene>
<dbReference type="Pfam" id="PF02872">
    <property type="entry name" value="5_nucleotid_C"/>
    <property type="match status" value="1"/>
</dbReference>
<name>A0A3L8PRJ3_9GAMM</name>
<dbReference type="GO" id="GO:0046872">
    <property type="term" value="F:metal ion binding"/>
    <property type="evidence" value="ECO:0007669"/>
    <property type="project" value="UniProtKB-KW"/>
</dbReference>
<evidence type="ECO:0000259" key="12">
    <source>
        <dbReference type="Pfam" id="PF00149"/>
    </source>
</evidence>
<evidence type="ECO:0000256" key="9">
    <source>
        <dbReference type="ARBA" id="ARBA00022801"/>
    </source>
</evidence>
<evidence type="ECO:0000256" key="10">
    <source>
        <dbReference type="ARBA" id="ARBA00023268"/>
    </source>
</evidence>
<dbReference type="NCBIfam" id="NF006938">
    <property type="entry name" value="PRK09420.1"/>
    <property type="match status" value="1"/>
</dbReference>
<protein>
    <submittedName>
        <fullName evidence="14">Bifunctional 2',3'-cyclic-nucleotide 2'-phosphodiesterase/3'-nucleotidase</fullName>
    </submittedName>
</protein>
<dbReference type="InterPro" id="IPR036907">
    <property type="entry name" value="5'-Nucleotdase_C_sf"/>
</dbReference>
<evidence type="ECO:0000256" key="8">
    <source>
        <dbReference type="ARBA" id="ARBA00022741"/>
    </source>
</evidence>
<dbReference type="Gene3D" id="3.90.780.10">
    <property type="entry name" value="5'-Nucleotidase, C-terminal domain"/>
    <property type="match status" value="1"/>
</dbReference>
<comment type="catalytic activity">
    <reaction evidence="2">
        <text>a nucleoside 2',3'-cyclic phosphate + H2O = a nucleoside 3'-phosphate + H(+)</text>
        <dbReference type="Rhea" id="RHEA:19621"/>
        <dbReference type="ChEBI" id="CHEBI:15377"/>
        <dbReference type="ChEBI" id="CHEBI:15378"/>
        <dbReference type="ChEBI" id="CHEBI:66949"/>
        <dbReference type="ChEBI" id="CHEBI:66954"/>
        <dbReference type="EC" id="3.1.4.16"/>
    </reaction>
</comment>
<dbReference type="GO" id="GO:0009166">
    <property type="term" value="P:nucleotide catabolic process"/>
    <property type="evidence" value="ECO:0007669"/>
    <property type="project" value="InterPro"/>
</dbReference>
<dbReference type="GO" id="GO:0000166">
    <property type="term" value="F:nucleotide binding"/>
    <property type="evidence" value="ECO:0007669"/>
    <property type="project" value="UniProtKB-KW"/>
</dbReference>
<keyword evidence="10" id="KW-0511">Multifunctional enzyme</keyword>
<evidence type="ECO:0000313" key="14">
    <source>
        <dbReference type="EMBL" id="RLV58027.1"/>
    </source>
</evidence>
<evidence type="ECO:0000256" key="4">
    <source>
        <dbReference type="ARBA" id="ARBA00004196"/>
    </source>
</evidence>